<dbReference type="EMBL" id="CADEBC010000232">
    <property type="protein sequence ID" value="CAB3227117.1"/>
    <property type="molecule type" value="Genomic_DNA"/>
</dbReference>
<reference evidence="2 3" key="1">
    <citation type="submission" date="2020-04" db="EMBL/GenBank/DDBJ databases">
        <authorList>
            <person name="Wallbank WR R."/>
            <person name="Pardo Diaz C."/>
            <person name="Kozak K."/>
            <person name="Martin S."/>
            <person name="Jiggins C."/>
            <person name="Moest M."/>
            <person name="Warren A I."/>
            <person name="Byers J.R.P. K."/>
            <person name="Montejo-Kovacevich G."/>
            <person name="Yen C E."/>
        </authorList>
    </citation>
    <scope>NUCLEOTIDE SEQUENCE [LARGE SCALE GENOMIC DNA]</scope>
</reference>
<feature type="region of interest" description="Disordered" evidence="1">
    <location>
        <begin position="209"/>
        <end position="293"/>
    </location>
</feature>
<gene>
    <name evidence="2" type="ORF">APLA_LOCUS3273</name>
</gene>
<comment type="caution">
    <text evidence="2">The sequence shown here is derived from an EMBL/GenBank/DDBJ whole genome shotgun (WGS) entry which is preliminary data.</text>
</comment>
<evidence type="ECO:0000313" key="2">
    <source>
        <dbReference type="EMBL" id="CAB3227117.1"/>
    </source>
</evidence>
<feature type="compositionally biased region" description="Polar residues" evidence="1">
    <location>
        <begin position="275"/>
        <end position="285"/>
    </location>
</feature>
<feature type="compositionally biased region" description="Basic and acidic residues" evidence="1">
    <location>
        <begin position="214"/>
        <end position="229"/>
    </location>
</feature>
<feature type="compositionally biased region" description="Basic and acidic residues" evidence="1">
    <location>
        <begin position="248"/>
        <end position="257"/>
    </location>
</feature>
<accession>A0A8S0Z2A8</accession>
<protein>
    <submittedName>
        <fullName evidence="2">Uncharacterized protein</fullName>
    </submittedName>
</protein>
<keyword evidence="3" id="KW-1185">Reference proteome</keyword>
<dbReference type="OrthoDB" id="7454945at2759"/>
<evidence type="ECO:0000313" key="3">
    <source>
        <dbReference type="Proteomes" id="UP000494106"/>
    </source>
</evidence>
<organism evidence="2 3">
    <name type="scientific">Arctia plantaginis</name>
    <name type="common">Wood tiger moth</name>
    <name type="synonym">Phalaena plantaginis</name>
    <dbReference type="NCBI Taxonomy" id="874455"/>
    <lineage>
        <taxon>Eukaryota</taxon>
        <taxon>Metazoa</taxon>
        <taxon>Ecdysozoa</taxon>
        <taxon>Arthropoda</taxon>
        <taxon>Hexapoda</taxon>
        <taxon>Insecta</taxon>
        <taxon>Pterygota</taxon>
        <taxon>Neoptera</taxon>
        <taxon>Endopterygota</taxon>
        <taxon>Lepidoptera</taxon>
        <taxon>Glossata</taxon>
        <taxon>Ditrysia</taxon>
        <taxon>Noctuoidea</taxon>
        <taxon>Erebidae</taxon>
        <taxon>Arctiinae</taxon>
        <taxon>Arctia</taxon>
    </lineage>
</organism>
<name>A0A8S0Z2A8_ARCPL</name>
<sequence length="337" mass="38579">MTLKLQNGNLLHSGCVIGFRRHCNCPGIFCVRFRMEEAILSENATKDNVMHPTTLQEAINIIKFLNTTHKQEVVRLKEAYTKQAEVIKKLESNRKKELEFLSGELRKYEVNLALRTEAVAEQLAQKDVVIQKQAEKIDELNKELQIKVYNVKIPEISISVDSNSDSGIALENEDIKTPETKPEPKAVRKCSRRFGDTISFLRRVDFSPIKYKPGNREGTKKKDEKKDKLQVPAPHKRIFQRQMSNDKSPSDDERTVPDDAAFSDGGVEPLVIRPNKNNDSMNNYFSDDGSEDTSEEIFDRVMARSSIRRSVKANPKYKKINRTKSKLLEQVKVNIVD</sequence>
<dbReference type="Proteomes" id="UP000494106">
    <property type="component" value="Unassembled WGS sequence"/>
</dbReference>
<dbReference type="AlphaFoldDB" id="A0A8S0Z2A8"/>
<evidence type="ECO:0000256" key="1">
    <source>
        <dbReference type="SAM" id="MobiDB-lite"/>
    </source>
</evidence>
<proteinExistence type="predicted"/>